<accession>A0A0A9CEF8</accession>
<proteinExistence type="predicted"/>
<sequence>MESINCIAYSYLLEPKELSQWASDFETSIRNKNLIVTCFQMHDRVGPLTCWMFEHHLLIQLMSSDACSVLFSVM</sequence>
<organism evidence="1">
    <name type="scientific">Arundo donax</name>
    <name type="common">Giant reed</name>
    <name type="synonym">Donax arundinaceus</name>
    <dbReference type="NCBI Taxonomy" id="35708"/>
    <lineage>
        <taxon>Eukaryota</taxon>
        <taxon>Viridiplantae</taxon>
        <taxon>Streptophyta</taxon>
        <taxon>Embryophyta</taxon>
        <taxon>Tracheophyta</taxon>
        <taxon>Spermatophyta</taxon>
        <taxon>Magnoliopsida</taxon>
        <taxon>Liliopsida</taxon>
        <taxon>Poales</taxon>
        <taxon>Poaceae</taxon>
        <taxon>PACMAD clade</taxon>
        <taxon>Arundinoideae</taxon>
        <taxon>Arundineae</taxon>
        <taxon>Arundo</taxon>
    </lineage>
</organism>
<dbReference type="EMBL" id="GBRH01203057">
    <property type="protein sequence ID" value="JAD94838.1"/>
    <property type="molecule type" value="Transcribed_RNA"/>
</dbReference>
<evidence type="ECO:0000313" key="1">
    <source>
        <dbReference type="EMBL" id="JAD74674.1"/>
    </source>
</evidence>
<reference evidence="1" key="1">
    <citation type="submission" date="2014-09" db="EMBL/GenBank/DDBJ databases">
        <authorList>
            <person name="Magalhaes I.L.F."/>
            <person name="Oliveira U."/>
            <person name="Santos F.R."/>
            <person name="Vidigal T.H.D.A."/>
            <person name="Brescovit A.D."/>
            <person name="Santos A.J."/>
        </authorList>
    </citation>
    <scope>NUCLEOTIDE SEQUENCE</scope>
    <source>
        <tissue evidence="1">Shoot tissue taken approximately 20 cm above the soil surface</tissue>
    </source>
</reference>
<dbReference type="AlphaFoldDB" id="A0A0A9CEF8"/>
<reference evidence="1" key="2">
    <citation type="journal article" date="2015" name="Data Brief">
        <title>Shoot transcriptome of the giant reed, Arundo donax.</title>
        <authorList>
            <person name="Barrero R.A."/>
            <person name="Guerrero F.D."/>
            <person name="Moolhuijzen P."/>
            <person name="Goolsby J.A."/>
            <person name="Tidwell J."/>
            <person name="Bellgard S.E."/>
            <person name="Bellgard M.I."/>
        </authorList>
    </citation>
    <scope>NUCLEOTIDE SEQUENCE</scope>
    <source>
        <tissue evidence="1">Shoot tissue taken approximately 20 cm above the soil surface</tissue>
    </source>
</reference>
<name>A0A0A9CEF8_ARUDO</name>
<protein>
    <submittedName>
        <fullName evidence="1">Uncharacterized protein</fullName>
    </submittedName>
</protein>
<dbReference type="EMBL" id="GBRH01223221">
    <property type="protein sequence ID" value="JAD74674.1"/>
    <property type="molecule type" value="Transcribed_RNA"/>
</dbReference>